<proteinExistence type="predicted"/>
<accession>A0A1T4YA52</accession>
<protein>
    <recommendedName>
        <fullName evidence="3">RHS repeat-associated core domain-containing protein</fullName>
    </recommendedName>
</protein>
<dbReference type="AlphaFoldDB" id="A0A1T4YA52"/>
<dbReference type="EMBL" id="FUYC01000053">
    <property type="protein sequence ID" value="SKA98694.1"/>
    <property type="molecule type" value="Genomic_DNA"/>
</dbReference>
<keyword evidence="2" id="KW-1185">Reference proteome</keyword>
<reference evidence="1 2" key="1">
    <citation type="submission" date="2017-02" db="EMBL/GenBank/DDBJ databases">
        <authorList>
            <person name="Peterson S.W."/>
        </authorList>
    </citation>
    <scope>NUCLEOTIDE SEQUENCE [LARGE SCALE GENOMIC DNA]</scope>
    <source>
        <strain evidence="1 2">DSM 16080</strain>
    </source>
</reference>
<name>A0A1T4YA52_9BACT</name>
<evidence type="ECO:0000313" key="2">
    <source>
        <dbReference type="Proteomes" id="UP000190027"/>
    </source>
</evidence>
<evidence type="ECO:0008006" key="3">
    <source>
        <dbReference type="Google" id="ProtNLM"/>
    </source>
</evidence>
<gene>
    <name evidence="1" type="ORF">SAMN02745704_02942</name>
</gene>
<evidence type="ECO:0000313" key="1">
    <source>
        <dbReference type="EMBL" id="SKA98694.1"/>
    </source>
</evidence>
<dbReference type="Proteomes" id="UP000190027">
    <property type="component" value="Unassembled WGS sequence"/>
</dbReference>
<sequence>TAQDPLGAAGGDPDWYGYCLDDPVNAVDKTGLHGKFEKKDSVNDTRNIPSPKTRVDLAQPQLSIVGKNKIQQNDAPTASTIWGLEQSVNRGAALKELIGPDLERWGKTMKNAGPLVISVFEEGRKDGFEPADIPRGILKSFWIGE</sequence>
<organism evidence="1 2">
    <name type="scientific">Paucidesulfovibrio gracilis DSM 16080</name>
    <dbReference type="NCBI Taxonomy" id="1121449"/>
    <lineage>
        <taxon>Bacteria</taxon>
        <taxon>Pseudomonadati</taxon>
        <taxon>Thermodesulfobacteriota</taxon>
        <taxon>Desulfovibrionia</taxon>
        <taxon>Desulfovibrionales</taxon>
        <taxon>Desulfovibrionaceae</taxon>
        <taxon>Paucidesulfovibrio</taxon>
    </lineage>
</organism>
<feature type="non-terminal residue" evidence="1">
    <location>
        <position position="1"/>
    </location>
</feature>